<keyword evidence="1" id="KW-0547">Nucleotide-binding</keyword>
<feature type="domain" description="Carboxyltransferase" evidence="4">
    <location>
        <begin position="24"/>
        <end position="302"/>
    </location>
</feature>
<organism evidence="5 6">
    <name type="scientific">Pseudomaricurvus hydrocarbonicus</name>
    <dbReference type="NCBI Taxonomy" id="1470433"/>
    <lineage>
        <taxon>Bacteria</taxon>
        <taxon>Pseudomonadati</taxon>
        <taxon>Pseudomonadota</taxon>
        <taxon>Gammaproteobacteria</taxon>
        <taxon>Cellvibrionales</taxon>
        <taxon>Cellvibrionaceae</taxon>
        <taxon>Pseudomaricurvus</taxon>
    </lineage>
</organism>
<dbReference type="GO" id="GO:0005524">
    <property type="term" value="F:ATP binding"/>
    <property type="evidence" value="ECO:0007669"/>
    <property type="project" value="UniProtKB-KW"/>
</dbReference>
<dbReference type="SUPFAM" id="SSF50891">
    <property type="entry name" value="Cyclophilin-like"/>
    <property type="match status" value="1"/>
</dbReference>
<protein>
    <submittedName>
        <fullName evidence="5">Biotin-dependent carboxyltransferase</fullName>
    </submittedName>
</protein>
<keyword evidence="6" id="KW-1185">Reference proteome</keyword>
<evidence type="ECO:0000313" key="6">
    <source>
        <dbReference type="Proteomes" id="UP000787472"/>
    </source>
</evidence>
<keyword evidence="2" id="KW-0378">Hydrolase</keyword>
<dbReference type="Proteomes" id="UP000787472">
    <property type="component" value="Unassembled WGS sequence"/>
</dbReference>
<dbReference type="EMBL" id="JAAONZ010000019">
    <property type="protein sequence ID" value="NHO67721.1"/>
    <property type="molecule type" value="Genomic_DNA"/>
</dbReference>
<evidence type="ECO:0000256" key="2">
    <source>
        <dbReference type="ARBA" id="ARBA00022801"/>
    </source>
</evidence>
<proteinExistence type="predicted"/>
<evidence type="ECO:0000256" key="1">
    <source>
        <dbReference type="ARBA" id="ARBA00022741"/>
    </source>
</evidence>
<dbReference type="InterPro" id="IPR003778">
    <property type="entry name" value="CT_A_B"/>
</dbReference>
<keyword evidence="3" id="KW-0067">ATP-binding</keyword>
<evidence type="ECO:0000259" key="4">
    <source>
        <dbReference type="SMART" id="SM00797"/>
    </source>
</evidence>
<dbReference type="Pfam" id="PF02626">
    <property type="entry name" value="CT_A_B"/>
    <property type="match status" value="1"/>
</dbReference>
<dbReference type="Gene3D" id="2.40.100.10">
    <property type="entry name" value="Cyclophilin-like"/>
    <property type="match status" value="1"/>
</dbReference>
<sequence length="312" mass="33807">MSITILNPGILSSLQDAGRFGQHQIGLTNGGPMDPLAFHWANRLCENNAGATAIEISVGGLKVQAQCATRIAVTGAEMPVSINGSEAERWRTHHLQPGDTLELGYSQNGCRAYLAISGGFQVEPSFGSSATVVREGIGGLNGQALTAGDTVKCAEDTRSNCWSVPEEERPQYRKEVTLRVIPGYQEHTFDPVQQRLFFHNSFTVSDRCDRMGYRLTGPHVKSNIEGILSEGICLGAIQVPADGQPIILMNDRQTIGGYPKIGSVLSVDLAKLAQLMPGDNVSFHPITIHCAHNALHLAHSRFQRAQLLELEN</sequence>
<dbReference type="InterPro" id="IPR029000">
    <property type="entry name" value="Cyclophilin-like_dom_sf"/>
</dbReference>
<evidence type="ECO:0000313" key="5">
    <source>
        <dbReference type="EMBL" id="NHO67721.1"/>
    </source>
</evidence>
<dbReference type="AlphaFoldDB" id="A0A9E5MNU6"/>
<name>A0A9E5MNU6_9GAMM</name>
<accession>A0A9E5MNU6</accession>
<dbReference type="RefSeq" id="WP_167190975.1">
    <property type="nucleotide sequence ID" value="NZ_JAAONZ010000019.1"/>
</dbReference>
<dbReference type="PANTHER" id="PTHR43309:SF4">
    <property type="entry name" value="CARBOXYLTRANSFERASE DOMAIN-CONTAINING PROTEIN"/>
    <property type="match status" value="1"/>
</dbReference>
<dbReference type="InterPro" id="IPR052708">
    <property type="entry name" value="PxpC"/>
</dbReference>
<evidence type="ECO:0000256" key="3">
    <source>
        <dbReference type="ARBA" id="ARBA00022840"/>
    </source>
</evidence>
<dbReference type="SMART" id="SM00797">
    <property type="entry name" value="AHS2"/>
    <property type="match status" value="1"/>
</dbReference>
<comment type="caution">
    <text evidence="5">The sequence shown here is derived from an EMBL/GenBank/DDBJ whole genome shotgun (WGS) entry which is preliminary data.</text>
</comment>
<dbReference type="NCBIfam" id="TIGR00724">
    <property type="entry name" value="urea_amlyse_rel"/>
    <property type="match status" value="1"/>
</dbReference>
<gene>
    <name evidence="5" type="ORF">G8770_19415</name>
</gene>
<dbReference type="GO" id="GO:0016787">
    <property type="term" value="F:hydrolase activity"/>
    <property type="evidence" value="ECO:0007669"/>
    <property type="project" value="UniProtKB-KW"/>
</dbReference>
<dbReference type="PANTHER" id="PTHR43309">
    <property type="entry name" value="5-OXOPROLINASE SUBUNIT C"/>
    <property type="match status" value="1"/>
</dbReference>
<reference evidence="5" key="1">
    <citation type="submission" date="2020-03" db="EMBL/GenBank/DDBJ databases">
        <authorList>
            <person name="Guo F."/>
        </authorList>
    </citation>
    <scope>NUCLEOTIDE SEQUENCE</scope>
    <source>
        <strain evidence="5">JCM 30134</strain>
    </source>
</reference>